<feature type="transmembrane region" description="Helical" evidence="1">
    <location>
        <begin position="12"/>
        <end position="31"/>
    </location>
</feature>
<keyword evidence="3" id="KW-1185">Reference proteome</keyword>
<evidence type="ECO:0000313" key="2">
    <source>
        <dbReference type="EMBL" id="KAH8994547.1"/>
    </source>
</evidence>
<reference evidence="2" key="1">
    <citation type="submission" date="2022-01" db="EMBL/GenBank/DDBJ databases">
        <title>Comparative genomics reveals a dynamic genome evolution in the ectomycorrhizal milk-cap (Lactarius) mushrooms.</title>
        <authorList>
            <consortium name="DOE Joint Genome Institute"/>
            <person name="Lebreton A."/>
            <person name="Tang N."/>
            <person name="Kuo A."/>
            <person name="LaButti K."/>
            <person name="Drula E."/>
            <person name="Barry K."/>
            <person name="Clum A."/>
            <person name="Lipzen A."/>
            <person name="Mousain D."/>
            <person name="Ng V."/>
            <person name="Wang R."/>
            <person name="Wang X."/>
            <person name="Dai Y."/>
            <person name="Henrissat B."/>
            <person name="Grigoriev I.V."/>
            <person name="Guerin-Laguette A."/>
            <person name="Yu F."/>
            <person name="Martin F.M."/>
        </authorList>
    </citation>
    <scope>NUCLEOTIDE SEQUENCE</scope>
    <source>
        <strain evidence="2">QP</strain>
    </source>
</reference>
<dbReference type="EMBL" id="JAKELL010000014">
    <property type="protein sequence ID" value="KAH8994547.1"/>
    <property type="molecule type" value="Genomic_DNA"/>
</dbReference>
<dbReference type="AlphaFoldDB" id="A0AAD4LL35"/>
<protein>
    <submittedName>
        <fullName evidence="2">Uncharacterized protein</fullName>
    </submittedName>
</protein>
<comment type="caution">
    <text evidence="2">The sequence shown here is derived from an EMBL/GenBank/DDBJ whole genome shotgun (WGS) entry which is preliminary data.</text>
</comment>
<dbReference type="Proteomes" id="UP001201163">
    <property type="component" value="Unassembled WGS sequence"/>
</dbReference>
<organism evidence="2 3">
    <name type="scientific">Lactarius akahatsu</name>
    <dbReference type="NCBI Taxonomy" id="416441"/>
    <lineage>
        <taxon>Eukaryota</taxon>
        <taxon>Fungi</taxon>
        <taxon>Dikarya</taxon>
        <taxon>Basidiomycota</taxon>
        <taxon>Agaricomycotina</taxon>
        <taxon>Agaricomycetes</taxon>
        <taxon>Russulales</taxon>
        <taxon>Russulaceae</taxon>
        <taxon>Lactarius</taxon>
    </lineage>
</organism>
<keyword evidence="1" id="KW-0812">Transmembrane</keyword>
<accession>A0AAD4LL35</accession>
<keyword evidence="1" id="KW-0472">Membrane</keyword>
<gene>
    <name evidence="2" type="ORF">EDB92DRAFT_1815064</name>
</gene>
<keyword evidence="1" id="KW-1133">Transmembrane helix</keyword>
<evidence type="ECO:0000256" key="1">
    <source>
        <dbReference type="SAM" id="Phobius"/>
    </source>
</evidence>
<evidence type="ECO:0000313" key="3">
    <source>
        <dbReference type="Proteomes" id="UP001201163"/>
    </source>
</evidence>
<sequence>MSLGRVIAGHEIIVLGAFILMVHVGTIIPSSETTSFNPIAPGPVCDPTHGRKWVCKKNVVDLVAWYSVKIEEPVRRAYPAVKCHSHDPSWRTKTECVVVMDTAPSRSYSASWSLESGRLSRRGAVTACAIGMPDSASNSPLSCDISSNFHVQSDNAVIGSTTVAAAAMRSERRRESKTVEDSRRYFFCQQLPVQQDKGGFCFWKRLVAAGIYSKNLNGL</sequence>
<name>A0AAD4LL35_9AGAM</name>
<proteinExistence type="predicted"/>